<evidence type="ECO:0000259" key="3">
    <source>
        <dbReference type="Pfam" id="PF00501"/>
    </source>
</evidence>
<dbReference type="Pfam" id="PF00501">
    <property type="entry name" value="AMP-binding"/>
    <property type="match status" value="1"/>
</dbReference>
<dbReference type="Proteomes" id="UP000002258">
    <property type="component" value="Chromosome 4"/>
</dbReference>
<name>A3LT24_PICST</name>
<dbReference type="InterPro" id="IPR000873">
    <property type="entry name" value="AMP-dep_synth/lig_dom"/>
</dbReference>
<dbReference type="Gene3D" id="3.40.50.12780">
    <property type="entry name" value="N-terminal domain of ligase-like"/>
    <property type="match status" value="1"/>
</dbReference>
<dbReference type="HOGENOM" id="CLU_000022_45_4_1"/>
<keyword evidence="1" id="KW-0547">Nucleotide-binding</keyword>
<dbReference type="eggNOG" id="KOG1256">
    <property type="taxonomic scope" value="Eukaryota"/>
</dbReference>
<dbReference type="GO" id="GO:0004467">
    <property type="term" value="F:long-chain fatty acid-CoA ligase activity"/>
    <property type="evidence" value="ECO:0007669"/>
    <property type="project" value="TreeGrafter"/>
</dbReference>
<accession>A3LT24</accession>
<gene>
    <name evidence="4" type="primary">FAA25</name>
    <name evidence="4" type="ORF">PICST_58181</name>
</gene>
<dbReference type="GO" id="GO:0005524">
    <property type="term" value="F:ATP binding"/>
    <property type="evidence" value="ECO:0007669"/>
    <property type="project" value="UniProtKB-KW"/>
</dbReference>
<dbReference type="GO" id="GO:0016020">
    <property type="term" value="C:membrane"/>
    <property type="evidence" value="ECO:0007669"/>
    <property type="project" value="TreeGrafter"/>
</dbReference>
<dbReference type="OMA" id="KCPIVEH"/>
<dbReference type="KEGG" id="pic:PICST_58181"/>
<dbReference type="FunCoup" id="A3LT24">
    <property type="interactions" value="301"/>
</dbReference>
<sequence length="753" mass="84445">MSLPSVYSADKRNIFAPDDSIFVLKDVPQGTEPFDLFNRVLPIAGEYTKESVAVPGTQEPGYSAIYRNRAFPNGIKHSIVPSLKTYHDYFEASARYHADLPCFGYRKHDYVNNVSELEYTTFSFSEVNQMKKELGSGLLYLLNTNPYKDSSKYTSHAKIDSHRDNFRSFDHANHSFVLTIFSSNRWEWVLTDIMCSSFSITSTALYDTLGPKASEYILELTESPVIVATKNHIKALIDLKKSYPDKLGQIISIISIDPLLPSEGNLRKLARENNITLFDFDQVLSLGKIFPHEQLPPSPETLYTISFTSGTTGANPKGVMLLQRTATAGITFMLVQLPHFTSGRSFCFLPLAHIFERQASAFCLTFGCCIGFPRYGGNPLTLIEDLKIWKPNIMSNVPRIYTKLEASLKNATLESDSAITRAIFNKIFDYKMKIHEEKDDDKGNHIVYDLFISKLRSSLGFDNMDMVITGSAPIAVHTVKFLKAALNTGVAQGYGLTESFAGFAIGNGFDKKPGSCGPTGVTTEMRVRELPEMGYHANDRGGPRGELLLRGPQITPGYFKNDEETAKSFDEDGWFKTGDVAQISTDGKLTLIDRVKNFFKLAQGEYVTPEKIENLYLSQNPILTQCYTHGDSLRHYLVGVVGLDQQLAAQFLVEKCNIKPEQLQTPQDILDQCNKVEVKTQILKYLNSSIDSKLQGFEKLHNIYIEFEPLRLDRDVVTPTLKLKRPVAQKFFAEQINNMYGEGSLIKAGVGKL</sequence>
<proteinExistence type="predicted"/>
<dbReference type="GO" id="GO:0005783">
    <property type="term" value="C:endoplasmic reticulum"/>
    <property type="evidence" value="ECO:0007669"/>
    <property type="project" value="TreeGrafter"/>
</dbReference>
<dbReference type="PANTHER" id="PTHR43272:SF33">
    <property type="entry name" value="AMP-BINDING DOMAIN-CONTAINING PROTEIN-RELATED"/>
    <property type="match status" value="1"/>
</dbReference>
<keyword evidence="2" id="KW-0067">ATP-binding</keyword>
<dbReference type="PANTHER" id="PTHR43272">
    <property type="entry name" value="LONG-CHAIN-FATTY-ACID--COA LIGASE"/>
    <property type="match status" value="1"/>
</dbReference>
<evidence type="ECO:0000256" key="2">
    <source>
        <dbReference type="ARBA" id="ARBA00022840"/>
    </source>
</evidence>
<keyword evidence="4" id="KW-0436">Ligase</keyword>
<feature type="domain" description="AMP-dependent synthetase/ligase" evidence="3">
    <location>
        <begin position="179"/>
        <end position="559"/>
    </location>
</feature>
<organism evidence="4 5">
    <name type="scientific">Scheffersomyces stipitis (strain ATCC 58785 / CBS 6054 / NBRC 10063 / NRRL Y-11545)</name>
    <name type="common">Yeast</name>
    <name type="synonym">Pichia stipitis</name>
    <dbReference type="NCBI Taxonomy" id="322104"/>
    <lineage>
        <taxon>Eukaryota</taxon>
        <taxon>Fungi</taxon>
        <taxon>Dikarya</taxon>
        <taxon>Ascomycota</taxon>
        <taxon>Saccharomycotina</taxon>
        <taxon>Pichiomycetes</taxon>
        <taxon>Debaryomycetaceae</taxon>
        <taxon>Scheffersomyces</taxon>
    </lineage>
</organism>
<evidence type="ECO:0000256" key="1">
    <source>
        <dbReference type="ARBA" id="ARBA00022741"/>
    </source>
</evidence>
<dbReference type="OrthoDB" id="1700726at2759"/>
<keyword evidence="5" id="KW-1185">Reference proteome</keyword>
<reference evidence="4 5" key="1">
    <citation type="journal article" date="2007" name="Nat. Biotechnol.">
        <title>Genome sequence of the lignocellulose-bioconverting and xylose-fermenting yeast Pichia stipitis.</title>
        <authorList>
            <person name="Jeffries T.W."/>
            <person name="Grigoriev I.V."/>
            <person name="Grimwood J."/>
            <person name="Laplaza J.M."/>
            <person name="Aerts A."/>
            <person name="Salamov A."/>
            <person name="Schmutz J."/>
            <person name="Lindquist E."/>
            <person name="Dehal P."/>
            <person name="Shapiro H."/>
            <person name="Jin Y.S."/>
            <person name="Passoth V."/>
            <person name="Richardson P.M."/>
        </authorList>
    </citation>
    <scope>NUCLEOTIDE SEQUENCE [LARGE SCALE GENOMIC DNA]</scope>
    <source>
        <strain evidence="5">ATCC 58785 / CBS 6054 / NBRC 10063 / NRRL Y-11545</strain>
    </source>
</reference>
<evidence type="ECO:0000313" key="5">
    <source>
        <dbReference type="Proteomes" id="UP000002258"/>
    </source>
</evidence>
<dbReference type="SUPFAM" id="SSF56801">
    <property type="entry name" value="Acetyl-CoA synthetase-like"/>
    <property type="match status" value="1"/>
</dbReference>
<dbReference type="InterPro" id="IPR042099">
    <property type="entry name" value="ANL_N_sf"/>
</dbReference>
<dbReference type="InParanoid" id="A3LT24"/>
<dbReference type="RefSeq" id="XP_001384021.2">
    <property type="nucleotide sequence ID" value="XM_001383984.1"/>
</dbReference>
<dbReference type="STRING" id="322104.A3LT24"/>
<dbReference type="GeneID" id="4838697"/>
<dbReference type="AlphaFoldDB" id="A3LT24"/>
<evidence type="ECO:0000313" key="4">
    <source>
        <dbReference type="EMBL" id="ABN65992.2"/>
    </source>
</evidence>
<dbReference type="EMBL" id="CP000498">
    <property type="protein sequence ID" value="ABN65992.2"/>
    <property type="molecule type" value="Genomic_DNA"/>
</dbReference>
<protein>
    <submittedName>
        <fullName evidence="4">Long-chain fatty acid CoA ligase</fullName>
    </submittedName>
</protein>